<dbReference type="GO" id="GO:0009086">
    <property type="term" value="P:methionine biosynthetic process"/>
    <property type="evidence" value="ECO:0007669"/>
    <property type="project" value="UniProtKB-UniRule"/>
</dbReference>
<evidence type="ECO:0000256" key="2">
    <source>
        <dbReference type="HAMAP-Rule" id="MF_00296"/>
    </source>
</evidence>
<accession>A0A220U8R2</accession>
<name>A0A220U8R2_9BACI</name>
<dbReference type="HAMAP" id="MF_00296">
    <property type="entry name" value="MetX_acyltransf"/>
    <property type="match status" value="1"/>
</dbReference>
<dbReference type="Gene3D" id="3.40.50.1820">
    <property type="entry name" value="alpha/beta hydrolase"/>
    <property type="match status" value="1"/>
</dbReference>
<comment type="subunit">
    <text evidence="2">Homodimer.</text>
</comment>
<comment type="function">
    <text evidence="2">Transfers an acetyl group from acetyl-CoA to L-homoserine, forming acetyl-L-homoserine.</text>
</comment>
<comment type="catalytic activity">
    <reaction evidence="2">
        <text>L-homoserine + acetyl-CoA = O-acetyl-L-homoserine + CoA</text>
        <dbReference type="Rhea" id="RHEA:13701"/>
        <dbReference type="ChEBI" id="CHEBI:57287"/>
        <dbReference type="ChEBI" id="CHEBI:57288"/>
        <dbReference type="ChEBI" id="CHEBI:57476"/>
        <dbReference type="ChEBI" id="CHEBI:57716"/>
        <dbReference type="EC" id="2.3.1.31"/>
    </reaction>
</comment>
<feature type="domain" description="AB hydrolase-1" evidence="4">
    <location>
        <begin position="36"/>
        <end position="308"/>
    </location>
</feature>
<dbReference type="GO" id="GO:0005737">
    <property type="term" value="C:cytoplasm"/>
    <property type="evidence" value="ECO:0007669"/>
    <property type="project" value="UniProtKB-SubCell"/>
</dbReference>
<evidence type="ECO:0000313" key="6">
    <source>
        <dbReference type="Proteomes" id="UP000198312"/>
    </source>
</evidence>
<dbReference type="PIRSF" id="PIRSF000443">
    <property type="entry name" value="Homoser_Ac_trans"/>
    <property type="match status" value="1"/>
</dbReference>
<keyword evidence="6" id="KW-1185">Reference proteome</keyword>
<dbReference type="AlphaFoldDB" id="A0A220U8R2"/>
<keyword evidence="2" id="KW-0486">Methionine biosynthesis</keyword>
<dbReference type="OrthoDB" id="9800754at2"/>
<comment type="caution">
    <text evidence="2">Lacks conserved residue(s) required for the propagation of feature annotation.</text>
</comment>
<organism evidence="5 6">
    <name type="scientific">Virgibacillus phasianinus</name>
    <dbReference type="NCBI Taxonomy" id="2017483"/>
    <lineage>
        <taxon>Bacteria</taxon>
        <taxon>Bacillati</taxon>
        <taxon>Bacillota</taxon>
        <taxon>Bacilli</taxon>
        <taxon>Bacillales</taxon>
        <taxon>Bacillaceae</taxon>
        <taxon>Virgibacillus</taxon>
    </lineage>
</organism>
<evidence type="ECO:0000256" key="1">
    <source>
        <dbReference type="ARBA" id="ARBA00022679"/>
    </source>
</evidence>
<dbReference type="GO" id="GO:0009092">
    <property type="term" value="P:homoserine metabolic process"/>
    <property type="evidence" value="ECO:0007669"/>
    <property type="project" value="TreeGrafter"/>
</dbReference>
<evidence type="ECO:0000313" key="5">
    <source>
        <dbReference type="EMBL" id="ASK64276.1"/>
    </source>
</evidence>
<feature type="binding site" evidence="2">
    <location>
        <position position="303"/>
    </location>
    <ligand>
        <name>substrate</name>
    </ligand>
</feature>
<keyword evidence="1 2" id="KW-0808">Transferase</keyword>
<keyword evidence="2" id="KW-0028">Amino-acid biosynthesis</keyword>
<dbReference type="KEGG" id="vil:CFK37_03375"/>
<protein>
    <recommendedName>
        <fullName evidence="2">Homoserine O-acetyltransferase</fullName>
        <shortName evidence="2">HAT</shortName>
        <ecNumber evidence="2">2.3.1.31</ecNumber>
    </recommendedName>
    <alternativeName>
        <fullName evidence="2">Homoserine transacetylase</fullName>
        <shortName evidence="2">HTA</shortName>
    </alternativeName>
</protein>
<feature type="active site" description="Nucleophile" evidence="2 3">
    <location>
        <position position="130"/>
    </location>
</feature>
<dbReference type="UniPathway" id="UPA00051">
    <property type="reaction ID" value="UER00074"/>
</dbReference>
<dbReference type="Proteomes" id="UP000198312">
    <property type="component" value="Chromosome"/>
</dbReference>
<comment type="similarity">
    <text evidence="2">Belongs to the AB hydrolase superfamily. MetX family.</text>
</comment>
<comment type="subcellular location">
    <subcellularLocation>
        <location evidence="2">Cytoplasm</location>
    </subcellularLocation>
</comment>
<evidence type="ECO:0000259" key="4">
    <source>
        <dbReference type="Pfam" id="PF00561"/>
    </source>
</evidence>
<dbReference type="EMBL" id="CP022315">
    <property type="protein sequence ID" value="ASK64276.1"/>
    <property type="molecule type" value="Genomic_DNA"/>
</dbReference>
<dbReference type="InterPro" id="IPR008220">
    <property type="entry name" value="HAT_MetX-like"/>
</dbReference>
<comment type="pathway">
    <text evidence="2">Amino-acid biosynthesis; L-methionine biosynthesis via de novo pathway; O-acetyl-L-homoserine from L-homoserine: step 1/1.</text>
</comment>
<dbReference type="SUPFAM" id="SSF53474">
    <property type="entry name" value="alpha/beta-Hydrolases"/>
    <property type="match status" value="1"/>
</dbReference>
<sequence>MSTIGNISFGPLHLTSGESLNEVTLQYERVGPADAPVVLVCHALTGNHITVGTNENPGWWHGLIGRDNYINTDEFQVITFNVLGGCDGSTGPGTVKSNFPSITIRDMVHAQYAALRKLEIDQLAVVIGGSLGGMQVQEWGILYPTMMEKLIVLASTPSFSDYGIAFNHIAQTAIKNNPIEGLEIARMVGMVTYRSSALFTERFNRKMVNPNHYDVTSYLDYQGKKLMQRFDPNSYLSLLDAMNGHDIGKYRGGWQHASKRIERPLLAISFEQDLIYEPDQIKAFTDEVPNGSYYHINTKFGHDGFLTEFDKWGELVQLFIELS</sequence>
<dbReference type="EC" id="2.3.1.31" evidence="2"/>
<evidence type="ECO:0000256" key="3">
    <source>
        <dbReference type="PIRSR" id="PIRSR000443-1"/>
    </source>
</evidence>
<proteinExistence type="inferred from homology"/>
<feature type="active site" evidence="2 3">
    <location>
        <position position="273"/>
    </location>
</feature>
<dbReference type="PANTHER" id="PTHR32268:SF11">
    <property type="entry name" value="HOMOSERINE O-ACETYLTRANSFERASE"/>
    <property type="match status" value="1"/>
</dbReference>
<reference evidence="5 6" key="1">
    <citation type="submission" date="2017-07" db="EMBL/GenBank/DDBJ databases">
        <title>Virgibacillus sp. LM2416.</title>
        <authorList>
            <person name="Tak E.J."/>
            <person name="Bae J.-W."/>
        </authorList>
    </citation>
    <scope>NUCLEOTIDE SEQUENCE [LARGE SCALE GENOMIC DNA]</scope>
    <source>
        <strain evidence="5 6">LM2416</strain>
    </source>
</reference>
<dbReference type="InterPro" id="IPR029058">
    <property type="entry name" value="AB_hydrolase_fold"/>
</dbReference>
<keyword evidence="2" id="KW-0963">Cytoplasm</keyword>
<dbReference type="PANTHER" id="PTHR32268">
    <property type="entry name" value="HOMOSERINE O-ACETYLTRANSFERASE"/>
    <property type="match status" value="1"/>
</dbReference>
<feature type="binding site" evidence="2">
    <location>
        <position position="186"/>
    </location>
    <ligand>
        <name>substrate</name>
    </ligand>
</feature>
<dbReference type="InterPro" id="IPR000073">
    <property type="entry name" value="AB_hydrolase_1"/>
</dbReference>
<dbReference type="NCBIfam" id="TIGR01392">
    <property type="entry name" value="homoserO_Ac_trn"/>
    <property type="match status" value="1"/>
</dbReference>
<dbReference type="GO" id="GO:0004414">
    <property type="term" value="F:homoserine O-acetyltransferase activity"/>
    <property type="evidence" value="ECO:0007669"/>
    <property type="project" value="UniProtKB-UniRule"/>
</dbReference>
<dbReference type="Pfam" id="PF00561">
    <property type="entry name" value="Abhydrolase_1"/>
    <property type="match status" value="1"/>
</dbReference>
<feature type="active site" evidence="2 3">
    <location>
        <position position="302"/>
    </location>
</feature>
<keyword evidence="2" id="KW-0012">Acyltransferase</keyword>
<gene>
    <name evidence="5" type="primary">metX</name>
    <name evidence="2" type="synonym">metXA</name>
    <name evidence="5" type="ORF">CFK37_03375</name>
</gene>